<evidence type="ECO:0000313" key="2">
    <source>
        <dbReference type="Proteomes" id="UP000275846"/>
    </source>
</evidence>
<accession>A0A183TA78</accession>
<evidence type="ECO:0000313" key="3">
    <source>
        <dbReference type="WBParaSite" id="SSLN_0001387901-mRNA-1"/>
    </source>
</evidence>
<name>A0A183TA78_SCHSO</name>
<dbReference type="AlphaFoldDB" id="A0A183TA78"/>
<evidence type="ECO:0000313" key="1">
    <source>
        <dbReference type="EMBL" id="VDL99761.1"/>
    </source>
</evidence>
<sequence>MELSLKGRKLDSDVVFATWNEMVRPLPCLRSDDAKDKLYKELHTSLASMPKEGKLVFLAEFNARVRTDNAAWMGVLEPTFSAVVPITAASFCATPQNTISC</sequence>
<protein>
    <submittedName>
        <fullName evidence="1 3">Uncharacterized protein</fullName>
    </submittedName>
</protein>
<dbReference type="OrthoDB" id="6315497at2759"/>
<keyword evidence="2" id="KW-1185">Reference proteome</keyword>
<dbReference type="EMBL" id="UYSU01038026">
    <property type="protein sequence ID" value="VDL99761.1"/>
    <property type="molecule type" value="Genomic_DNA"/>
</dbReference>
<reference evidence="3" key="1">
    <citation type="submission" date="2016-06" db="UniProtKB">
        <authorList>
            <consortium name="WormBaseParasite"/>
        </authorList>
    </citation>
    <scope>IDENTIFICATION</scope>
</reference>
<dbReference type="Proteomes" id="UP000275846">
    <property type="component" value="Unassembled WGS sequence"/>
</dbReference>
<gene>
    <name evidence="1" type="ORF">SSLN_LOCUS13376</name>
</gene>
<organism evidence="3">
    <name type="scientific">Schistocephalus solidus</name>
    <name type="common">Tapeworm</name>
    <dbReference type="NCBI Taxonomy" id="70667"/>
    <lineage>
        <taxon>Eukaryota</taxon>
        <taxon>Metazoa</taxon>
        <taxon>Spiralia</taxon>
        <taxon>Lophotrochozoa</taxon>
        <taxon>Platyhelminthes</taxon>
        <taxon>Cestoda</taxon>
        <taxon>Eucestoda</taxon>
        <taxon>Diphyllobothriidea</taxon>
        <taxon>Diphyllobothriidae</taxon>
        <taxon>Schistocephalus</taxon>
    </lineage>
</organism>
<reference evidence="1 2" key="2">
    <citation type="submission" date="2018-11" db="EMBL/GenBank/DDBJ databases">
        <authorList>
            <consortium name="Pathogen Informatics"/>
        </authorList>
    </citation>
    <scope>NUCLEOTIDE SEQUENCE [LARGE SCALE GENOMIC DNA]</scope>
    <source>
        <strain evidence="1 2">NST_G2</strain>
    </source>
</reference>
<proteinExistence type="predicted"/>
<dbReference type="WBParaSite" id="SSLN_0001387901-mRNA-1">
    <property type="protein sequence ID" value="SSLN_0001387901-mRNA-1"/>
    <property type="gene ID" value="SSLN_0001387901"/>
</dbReference>